<dbReference type="Proteomes" id="UP000249522">
    <property type="component" value="Unassembled WGS sequence"/>
</dbReference>
<reference evidence="1 2" key="1">
    <citation type="submission" date="2018-06" db="EMBL/GenBank/DDBJ databases">
        <title>Paenibacillus imtechensis sp. nov.</title>
        <authorList>
            <person name="Pinnaka A.K."/>
            <person name="Singh H."/>
            <person name="Kaur M."/>
        </authorList>
    </citation>
    <scope>NUCLEOTIDE SEQUENCE [LARGE SCALE GENOMIC DNA]</scope>
    <source>
        <strain evidence="1 2">SMB1</strain>
    </source>
</reference>
<organism evidence="1 2">
    <name type="scientific">Paenibacillus sambharensis</name>
    <dbReference type="NCBI Taxonomy" id="1803190"/>
    <lineage>
        <taxon>Bacteria</taxon>
        <taxon>Bacillati</taxon>
        <taxon>Bacillota</taxon>
        <taxon>Bacilli</taxon>
        <taxon>Bacillales</taxon>
        <taxon>Paenibacillaceae</taxon>
        <taxon>Paenibacillus</taxon>
    </lineage>
</organism>
<keyword evidence="2" id="KW-1185">Reference proteome</keyword>
<proteinExistence type="predicted"/>
<evidence type="ECO:0000313" key="1">
    <source>
        <dbReference type="EMBL" id="PZD95231.1"/>
    </source>
</evidence>
<dbReference type="EMBL" id="QKRB01000044">
    <property type="protein sequence ID" value="PZD95231.1"/>
    <property type="molecule type" value="Genomic_DNA"/>
</dbReference>
<accession>A0A2W1LTW7</accession>
<dbReference type="NCBIfam" id="TIGR04387">
    <property type="entry name" value="capsid_maj_N4"/>
    <property type="match status" value="1"/>
</dbReference>
<comment type="caution">
    <text evidence="1">The sequence shown here is derived from an EMBL/GenBank/DDBJ whole genome shotgun (WGS) entry which is preliminary data.</text>
</comment>
<dbReference type="Pfam" id="PF13252">
    <property type="entry name" value="Phage_capsid_3"/>
    <property type="match status" value="1"/>
</dbReference>
<protein>
    <submittedName>
        <fullName evidence="1">N4-gp56 family major capsid protein</fullName>
    </submittedName>
</protein>
<gene>
    <name evidence="1" type="ORF">DNH61_11770</name>
</gene>
<dbReference type="InterPro" id="IPR025267">
    <property type="entry name" value="ORF017-like"/>
</dbReference>
<sequence>MATQTTQTAGLAPSIQTYYDKKLLARLLPMLFHQQFGQKRPIPKNGGKTIDFRKMQSLAPATTPLVEGVTPSGNSVTMVSVTATPSQYGDYIEFSDVVDMVAIDPLVDESMDVLAEQAKDTIDRISRDVLAAGTSVQYANGRVSRATIAATDLLTVKEIRKARRTLKRNNVKPLEGGDYVAIIEPGTAYDLQDDPKWEEPVKYAGSTQIFNGEIGRIYGVRFVETTNAKKFPGAGASAIDVYATLVLGKDAYGVVDVAGSGAVQTIVKPLGSSGTADPLNQRSTVGWKTMFTAKIIEQAAMVRIEHAVSQ</sequence>
<dbReference type="OrthoDB" id="1936242at2"/>
<dbReference type="AlphaFoldDB" id="A0A2W1LTW7"/>
<evidence type="ECO:0000313" key="2">
    <source>
        <dbReference type="Proteomes" id="UP000249522"/>
    </source>
</evidence>
<dbReference type="RefSeq" id="WP_111146860.1">
    <property type="nucleotide sequence ID" value="NZ_QKRB01000044.1"/>
</dbReference>
<name>A0A2W1LTW7_9BACL</name>